<gene>
    <name evidence="1" type="ORF">RBI15_02850</name>
</gene>
<name>A0AAQ3JJ42_ANAHA</name>
<protein>
    <submittedName>
        <fullName evidence="1">Capsular polysaccharide synthesis protein</fullName>
    </submittedName>
</protein>
<dbReference type="AlphaFoldDB" id="A0AAQ3JJ42"/>
<dbReference type="RefSeq" id="WP_306857510.1">
    <property type="nucleotide sequence ID" value="NZ_CP132968.1"/>
</dbReference>
<organism evidence="1 2">
    <name type="scientific">Anaerostipes hadrus</name>
    <dbReference type="NCBI Taxonomy" id="649756"/>
    <lineage>
        <taxon>Bacteria</taxon>
        <taxon>Bacillati</taxon>
        <taxon>Bacillota</taxon>
        <taxon>Clostridia</taxon>
        <taxon>Lachnospirales</taxon>
        <taxon>Lachnospiraceae</taxon>
        <taxon>Anaerostipes</taxon>
    </lineage>
</organism>
<sequence>MGLKEIFKKQGGLNLIKQYHESGVLKTALGEFFLLGRDKKALEILRLSVQFKVKQRLEKKYKRQIQYFDENYKDKKIHEKSNKVWVCWFQGLENAPELVKKCYKSLQANLTDREIILITSENMDQYVKFPKFILEKWEKGYITNTHMTDLLRLELLIYYGGMWIDSTVLCTRKIEEISEYYFDSDLFFYQLLKPGRDGQAQLISSWLMSAKTNNKILIMTRYLCYEYWKKNTKMMDYFLLHDFMSIALEHNPDEWNKVIPRDNATPHILLLRLFDKYEERLWNSVVEQTPFHKLTYKFDECQTNLSNTFYQYIINN</sequence>
<dbReference type="Proteomes" id="UP001243496">
    <property type="component" value="Chromosome"/>
</dbReference>
<dbReference type="InterPro" id="IPR008441">
    <property type="entry name" value="AfumC-like_glycosyl_Trfase"/>
</dbReference>
<dbReference type="SUPFAM" id="SSF53448">
    <property type="entry name" value="Nucleotide-diphospho-sugar transferases"/>
    <property type="match status" value="1"/>
</dbReference>
<dbReference type="GeneID" id="92740309"/>
<dbReference type="Gene3D" id="3.90.550.20">
    <property type="match status" value="1"/>
</dbReference>
<accession>A0AAQ3JJ42</accession>
<dbReference type="Pfam" id="PF05704">
    <property type="entry name" value="Caps_synth"/>
    <property type="match status" value="1"/>
</dbReference>
<proteinExistence type="predicted"/>
<dbReference type="GO" id="GO:0016757">
    <property type="term" value="F:glycosyltransferase activity"/>
    <property type="evidence" value="ECO:0007669"/>
    <property type="project" value="InterPro"/>
</dbReference>
<evidence type="ECO:0000313" key="2">
    <source>
        <dbReference type="Proteomes" id="UP001243496"/>
    </source>
</evidence>
<evidence type="ECO:0000313" key="1">
    <source>
        <dbReference type="EMBL" id="WMD17060.1"/>
    </source>
</evidence>
<dbReference type="EMBL" id="CP132968">
    <property type="protein sequence ID" value="WMD17060.1"/>
    <property type="molecule type" value="Genomic_DNA"/>
</dbReference>
<reference evidence="1" key="1">
    <citation type="submission" date="2023-08" db="EMBL/GenBank/DDBJ databases">
        <title>Complete Genome Sequences of butyrate producing Anaerostipes hadrus strains BA1 and GIF7 isolated from the terminal ileum of a healthy lean male.</title>
        <authorList>
            <person name="Low A."/>
            <person name="Sheludchenko M."/>
            <person name="Cheng H.E."/>
            <person name="Koh X.Q."/>
            <person name="Lee J."/>
        </authorList>
    </citation>
    <scope>NUCLEOTIDE SEQUENCE</scope>
    <source>
        <strain evidence="1">BA1</strain>
    </source>
</reference>
<dbReference type="InterPro" id="IPR029044">
    <property type="entry name" value="Nucleotide-diphossugar_trans"/>
</dbReference>